<feature type="signal peptide" evidence="1">
    <location>
        <begin position="1"/>
        <end position="25"/>
    </location>
</feature>
<evidence type="ECO:0000256" key="1">
    <source>
        <dbReference type="SAM" id="SignalP"/>
    </source>
</evidence>
<evidence type="ECO:0000313" key="3">
    <source>
        <dbReference type="Proteomes" id="UP000093759"/>
    </source>
</evidence>
<dbReference type="SMART" id="SM00855">
    <property type="entry name" value="PGAM"/>
    <property type="match status" value="1"/>
</dbReference>
<dbReference type="Proteomes" id="UP000093759">
    <property type="component" value="Unassembled WGS sequence"/>
</dbReference>
<gene>
    <name evidence="2" type="ORF">A5648_01495</name>
</gene>
<dbReference type="CDD" id="cd07067">
    <property type="entry name" value="HP_PGM_like"/>
    <property type="match status" value="1"/>
</dbReference>
<dbReference type="PROSITE" id="PS51257">
    <property type="entry name" value="PROKAR_LIPOPROTEIN"/>
    <property type="match status" value="1"/>
</dbReference>
<dbReference type="Pfam" id="PF00300">
    <property type="entry name" value="His_Phos_1"/>
    <property type="match status" value="1"/>
</dbReference>
<organism evidence="2 3">
    <name type="scientific">Mycolicibacter sinensis (strain JDM601)</name>
    <name type="common">Mycobacterium sinense</name>
    <dbReference type="NCBI Taxonomy" id="875328"/>
    <lineage>
        <taxon>Bacteria</taxon>
        <taxon>Bacillati</taxon>
        <taxon>Actinomycetota</taxon>
        <taxon>Actinomycetes</taxon>
        <taxon>Mycobacteriales</taxon>
        <taxon>Mycobacteriaceae</taxon>
        <taxon>Mycolicibacter</taxon>
    </lineage>
</organism>
<dbReference type="SUPFAM" id="SSF53254">
    <property type="entry name" value="Phosphoglycerate mutase-like"/>
    <property type="match status" value="1"/>
</dbReference>
<evidence type="ECO:0000313" key="2">
    <source>
        <dbReference type="EMBL" id="OBK88492.1"/>
    </source>
</evidence>
<dbReference type="InterPro" id="IPR013078">
    <property type="entry name" value="His_Pase_superF_clade-1"/>
</dbReference>
<proteinExistence type="predicted"/>
<dbReference type="AlphaFoldDB" id="A0A1A3U1B4"/>
<dbReference type="PANTHER" id="PTHR48100:SF58">
    <property type="entry name" value="PE-PGRS FAMILY PROTEIN PE_PGRS11"/>
    <property type="match status" value="1"/>
</dbReference>
<dbReference type="EMBL" id="LZMF01000057">
    <property type="protein sequence ID" value="OBK88492.1"/>
    <property type="molecule type" value="Genomic_DNA"/>
</dbReference>
<comment type="caution">
    <text evidence="2">The sequence shown here is derived from an EMBL/GenBank/DDBJ whole genome shotgun (WGS) entry which is preliminary data.</text>
</comment>
<feature type="chain" id="PRO_5039002917" description="Phosphoglycerate mutase" evidence="1">
    <location>
        <begin position="26"/>
        <end position="322"/>
    </location>
</feature>
<dbReference type="GO" id="GO:0016791">
    <property type="term" value="F:phosphatase activity"/>
    <property type="evidence" value="ECO:0007669"/>
    <property type="project" value="TreeGrafter"/>
</dbReference>
<dbReference type="RefSeq" id="WP_065024216.1">
    <property type="nucleotide sequence ID" value="NZ_LZMF01000057.1"/>
</dbReference>
<dbReference type="PANTHER" id="PTHR48100">
    <property type="entry name" value="BROAD-SPECIFICITY PHOSPHATASE YOR283W-RELATED"/>
    <property type="match status" value="1"/>
</dbReference>
<accession>A0A1A3U1B4</accession>
<dbReference type="InterPro" id="IPR050275">
    <property type="entry name" value="PGM_Phosphatase"/>
</dbReference>
<dbReference type="InterPro" id="IPR029033">
    <property type="entry name" value="His_PPase_superfam"/>
</dbReference>
<dbReference type="Gene3D" id="3.40.50.1240">
    <property type="entry name" value="Phosphoglycerate mutase-like"/>
    <property type="match status" value="1"/>
</dbReference>
<sequence length="322" mass="33677">MPTHRFVAGTASAAALALFACPAIAWGAGSITLDFVRHGEAGDNLIINDEIPGPPLTAQGWQQANDVAQMLLQGGGIDGIFASAMTRAQQTAEPLAEALQLWPLPSDHVLPGLNEIGAGVFAGLPLDAGGLPVGAVAYALAPFLWSLGLYFVPQLGSPDANGMVFQERFTDAVQQIYFGAGNGDTTDAVFAHEASIVFWTLMNVKNPDFGLIFNQALTTGELLPYTGVIEVQGNPTDGWTLISWDGHAVPQDPGLLTELFVDFRDLITVPQMAAYHVWEAVLGGDPTAMTAALTAGADEIGTALTQFPADVLHDLTAALAAA</sequence>
<evidence type="ECO:0008006" key="4">
    <source>
        <dbReference type="Google" id="ProtNLM"/>
    </source>
</evidence>
<protein>
    <recommendedName>
        <fullName evidence="4">Phosphoglycerate mutase</fullName>
    </recommendedName>
</protein>
<name>A0A1A3U1B4_MYCSD</name>
<reference evidence="3" key="1">
    <citation type="submission" date="2016-06" db="EMBL/GenBank/DDBJ databases">
        <authorList>
            <person name="Sutton G."/>
            <person name="Brinkac L."/>
            <person name="Sanka R."/>
            <person name="Adams M."/>
            <person name="Lau E."/>
            <person name="Garcia-Basteiro A."/>
            <person name="Lopez-Varela E."/>
            <person name="Palencia S."/>
        </authorList>
    </citation>
    <scope>NUCLEOTIDE SEQUENCE [LARGE SCALE GENOMIC DNA]</scope>
    <source>
        <strain evidence="3">1274684.2</strain>
    </source>
</reference>
<keyword evidence="1" id="KW-0732">Signal</keyword>
<dbReference type="GO" id="GO:0005737">
    <property type="term" value="C:cytoplasm"/>
    <property type="evidence" value="ECO:0007669"/>
    <property type="project" value="TreeGrafter"/>
</dbReference>